<evidence type="ECO:0000313" key="2">
    <source>
        <dbReference type="Proteomes" id="UP001172083"/>
    </source>
</evidence>
<organism evidence="1 2">
    <name type="scientific">Agaribacillus aureus</name>
    <dbReference type="NCBI Taxonomy" id="3051825"/>
    <lineage>
        <taxon>Bacteria</taxon>
        <taxon>Pseudomonadati</taxon>
        <taxon>Bacteroidota</taxon>
        <taxon>Cytophagia</taxon>
        <taxon>Cytophagales</taxon>
        <taxon>Splendidivirgaceae</taxon>
        <taxon>Agaribacillus</taxon>
    </lineage>
</organism>
<keyword evidence="2" id="KW-1185">Reference proteome</keyword>
<proteinExistence type="predicted"/>
<dbReference type="RefSeq" id="WP_346756230.1">
    <property type="nucleotide sequence ID" value="NZ_JAUJEB010000001.1"/>
</dbReference>
<name>A0ABT8L246_9BACT</name>
<evidence type="ECO:0000313" key="1">
    <source>
        <dbReference type="EMBL" id="MDN5210890.1"/>
    </source>
</evidence>
<sequence length="246" mass="28632">MAQINDKINEEFSIAIGQLLDGIMLANNNIDELIKISAEDFLRWTSHIKAFHKFINGLAHDSNKPLLNDNLSLMVKDLQFHDIISQKLRHIQSVFSTLKTEFKQLLNGDITIDKALYVYAFPDILLLDRALFDFIIEEYKTSTENLKQELSNLWKEEKIRDLLKSEVLVMSRKSEFYTLAVQVSNCLANLNTLATPMLLREKNILRRDQVLDKVKKGFTMRSERMIYNQVFKKGNDENETVDIDLF</sequence>
<reference evidence="1" key="1">
    <citation type="submission" date="2023-06" db="EMBL/GenBank/DDBJ databases">
        <title>Genomic of Agaribacillus aureum.</title>
        <authorList>
            <person name="Wang G."/>
        </authorList>
    </citation>
    <scope>NUCLEOTIDE SEQUENCE</scope>
    <source>
        <strain evidence="1">BMA12</strain>
    </source>
</reference>
<dbReference type="Proteomes" id="UP001172083">
    <property type="component" value="Unassembled WGS sequence"/>
</dbReference>
<comment type="caution">
    <text evidence="1">The sequence shown here is derived from an EMBL/GenBank/DDBJ whole genome shotgun (WGS) entry which is preliminary data.</text>
</comment>
<dbReference type="EMBL" id="JAUJEB010000001">
    <property type="protein sequence ID" value="MDN5210890.1"/>
    <property type="molecule type" value="Genomic_DNA"/>
</dbReference>
<accession>A0ABT8L246</accession>
<gene>
    <name evidence="1" type="ORF">QQ020_02485</name>
</gene>
<protein>
    <submittedName>
        <fullName evidence="1">Uncharacterized protein</fullName>
    </submittedName>
</protein>